<protein>
    <recommendedName>
        <fullName evidence="4">Glycosyl transferase family 1 domain-containing protein</fullName>
    </recommendedName>
</protein>
<dbReference type="Gene3D" id="3.40.50.2000">
    <property type="entry name" value="Glycogen Phosphorylase B"/>
    <property type="match status" value="2"/>
</dbReference>
<dbReference type="PANTHER" id="PTHR12526:SF629">
    <property type="entry name" value="TEICHURONIC ACID BIOSYNTHESIS GLYCOSYLTRANSFERASE TUAH-RELATED"/>
    <property type="match status" value="1"/>
</dbReference>
<dbReference type="GO" id="GO:0016757">
    <property type="term" value="F:glycosyltransferase activity"/>
    <property type="evidence" value="ECO:0007669"/>
    <property type="project" value="UniProtKB-KW"/>
</dbReference>
<comment type="caution">
    <text evidence="3">The sequence shown here is derived from an EMBL/GenBank/DDBJ whole genome shotgun (WGS) entry which is preliminary data.</text>
</comment>
<sequence>MNRHGFTRDKHFIKNLAKTKRHEIHVIQHTQPYQNKILSFINPPLLMESFKDWTIFKDGIYHHHLRHVYFTRFHQILKFNNLLFKKSIKKIVKEYKIEVMICGPNHYLHGYPPANLGIPLIFDYLDFLHDFKDPNRENTEILSGYYKKATKILCISKTLIESMPPEYKEKSVYLPNGVDLEYYKSYKSTKKRSDIKYISLIGISISESLFYLDILPKLKEKIGDTKLLLVGGGPRLPQIVKYIKQKKNREDYILEGFIPYEKIRKYFYLTDVGLYPTLKNRYYDSACPLKVFEYSAAGKPVVSTGLEELKRLKFPNVFLANPTPKDFINKISDAINYHGSFPNLNNFTWENLTRKLEDILKNI</sequence>
<evidence type="ECO:0008006" key="4">
    <source>
        <dbReference type="Google" id="ProtNLM"/>
    </source>
</evidence>
<accession>A0A0F9J9V4</accession>
<reference evidence="3" key="1">
    <citation type="journal article" date="2015" name="Nature">
        <title>Complex archaea that bridge the gap between prokaryotes and eukaryotes.</title>
        <authorList>
            <person name="Spang A."/>
            <person name="Saw J.H."/>
            <person name="Jorgensen S.L."/>
            <person name="Zaremba-Niedzwiedzka K."/>
            <person name="Martijn J."/>
            <person name="Lind A.E."/>
            <person name="van Eijk R."/>
            <person name="Schleper C."/>
            <person name="Guy L."/>
            <person name="Ettema T.J."/>
        </authorList>
    </citation>
    <scope>NUCLEOTIDE SEQUENCE</scope>
</reference>
<evidence type="ECO:0000313" key="3">
    <source>
        <dbReference type="EMBL" id="KKM66584.1"/>
    </source>
</evidence>
<keyword evidence="2" id="KW-0808">Transferase</keyword>
<dbReference type="AlphaFoldDB" id="A0A0F9J9V4"/>
<name>A0A0F9J9V4_9ZZZZ</name>
<dbReference type="Pfam" id="PF13692">
    <property type="entry name" value="Glyco_trans_1_4"/>
    <property type="match status" value="1"/>
</dbReference>
<keyword evidence="1" id="KW-0328">Glycosyltransferase</keyword>
<evidence type="ECO:0000256" key="2">
    <source>
        <dbReference type="ARBA" id="ARBA00022679"/>
    </source>
</evidence>
<dbReference type="PANTHER" id="PTHR12526">
    <property type="entry name" value="GLYCOSYLTRANSFERASE"/>
    <property type="match status" value="1"/>
</dbReference>
<organism evidence="3">
    <name type="scientific">marine sediment metagenome</name>
    <dbReference type="NCBI Taxonomy" id="412755"/>
    <lineage>
        <taxon>unclassified sequences</taxon>
        <taxon>metagenomes</taxon>
        <taxon>ecological metagenomes</taxon>
    </lineage>
</organism>
<evidence type="ECO:0000256" key="1">
    <source>
        <dbReference type="ARBA" id="ARBA00022676"/>
    </source>
</evidence>
<dbReference type="SUPFAM" id="SSF53756">
    <property type="entry name" value="UDP-Glycosyltransferase/glycogen phosphorylase"/>
    <property type="match status" value="1"/>
</dbReference>
<gene>
    <name evidence="3" type="ORF">LCGC14_1479740</name>
</gene>
<dbReference type="EMBL" id="LAZR01010500">
    <property type="protein sequence ID" value="KKM66584.1"/>
    <property type="molecule type" value="Genomic_DNA"/>
</dbReference>
<proteinExistence type="predicted"/>